<dbReference type="PANTHER" id="PTHR33906">
    <property type="entry name" value="INTRAFLAGELLAR TRANSPORT PROTEIN 25 HOMOLOG"/>
    <property type="match status" value="1"/>
</dbReference>
<dbReference type="Proteomes" id="UP000663828">
    <property type="component" value="Unassembled WGS sequence"/>
</dbReference>
<evidence type="ECO:0000259" key="1">
    <source>
        <dbReference type="Pfam" id="PF00754"/>
    </source>
</evidence>
<dbReference type="Proteomes" id="UP000663852">
    <property type="component" value="Unassembled WGS sequence"/>
</dbReference>
<dbReference type="InterPro" id="IPR008979">
    <property type="entry name" value="Galactose-bd-like_sf"/>
</dbReference>
<name>A0A814YG74_ADIRI</name>
<proteinExistence type="predicted"/>
<dbReference type="Gene3D" id="2.60.120.260">
    <property type="entry name" value="Galactose-binding domain-like"/>
    <property type="match status" value="1"/>
</dbReference>
<dbReference type="GO" id="GO:0005929">
    <property type="term" value="C:cilium"/>
    <property type="evidence" value="ECO:0007669"/>
    <property type="project" value="TreeGrafter"/>
</dbReference>
<dbReference type="InterPro" id="IPR033558">
    <property type="entry name" value="IFT25"/>
</dbReference>
<dbReference type="Pfam" id="PF00754">
    <property type="entry name" value="F5_F8_type_C"/>
    <property type="match status" value="1"/>
</dbReference>
<dbReference type="EMBL" id="CAJNOR010000115">
    <property type="protein sequence ID" value="CAF0803525.1"/>
    <property type="molecule type" value="Genomic_DNA"/>
</dbReference>
<dbReference type="PANTHER" id="PTHR33906:SF1">
    <property type="entry name" value="INTRAFLAGELLAR TRANSPORT PROTEIN 25 HOMOLOG"/>
    <property type="match status" value="1"/>
</dbReference>
<dbReference type="AlphaFoldDB" id="A0A814YG74"/>
<feature type="domain" description="F5/8 type C" evidence="1">
    <location>
        <begin position="13"/>
        <end position="124"/>
    </location>
</feature>
<comment type="caution">
    <text evidence="3">The sequence shown here is derived from an EMBL/GenBank/DDBJ whole genome shotgun (WGS) entry which is preliminary data.</text>
</comment>
<evidence type="ECO:0000313" key="2">
    <source>
        <dbReference type="EMBL" id="CAF0803525.1"/>
    </source>
</evidence>
<protein>
    <recommendedName>
        <fullName evidence="1">F5/8 type C domain-containing protein</fullName>
    </recommendedName>
</protein>
<sequence length="141" mass="16101">MALTDSNAFVSMSSSADQDYPPSNILDPSENIFWMTTGLYPQEFIVTFKEPIDIREIRFVTSNVKRFVMFSTSNQEPKNFETILEKTLSNSENRLQTTTHTLDRSLEVRHFKCVILAGYDSFASVHALKFDGGNNRSGKKY</sequence>
<dbReference type="OrthoDB" id="271080at2759"/>
<dbReference type="SUPFAM" id="SSF49785">
    <property type="entry name" value="Galactose-binding domain-like"/>
    <property type="match status" value="1"/>
</dbReference>
<reference evidence="3" key="1">
    <citation type="submission" date="2021-02" db="EMBL/GenBank/DDBJ databases">
        <authorList>
            <person name="Nowell W R."/>
        </authorList>
    </citation>
    <scope>NUCLEOTIDE SEQUENCE</scope>
</reference>
<organism evidence="3 5">
    <name type="scientific">Adineta ricciae</name>
    <name type="common">Rotifer</name>
    <dbReference type="NCBI Taxonomy" id="249248"/>
    <lineage>
        <taxon>Eukaryota</taxon>
        <taxon>Metazoa</taxon>
        <taxon>Spiralia</taxon>
        <taxon>Gnathifera</taxon>
        <taxon>Rotifera</taxon>
        <taxon>Eurotatoria</taxon>
        <taxon>Bdelloidea</taxon>
        <taxon>Adinetida</taxon>
        <taxon>Adinetidae</taxon>
        <taxon>Adineta</taxon>
    </lineage>
</organism>
<dbReference type="GO" id="GO:0042073">
    <property type="term" value="P:intraciliary transport"/>
    <property type="evidence" value="ECO:0007669"/>
    <property type="project" value="InterPro"/>
</dbReference>
<keyword evidence="4" id="KW-1185">Reference proteome</keyword>
<accession>A0A814YG74</accession>
<gene>
    <name evidence="3" type="ORF">EDS130_LOCUS26836</name>
    <name evidence="2" type="ORF">XAT740_LOCUS3098</name>
</gene>
<evidence type="ECO:0000313" key="3">
    <source>
        <dbReference type="EMBL" id="CAF1229139.1"/>
    </source>
</evidence>
<dbReference type="GO" id="GO:0030992">
    <property type="term" value="C:intraciliary transport particle B"/>
    <property type="evidence" value="ECO:0007669"/>
    <property type="project" value="InterPro"/>
</dbReference>
<evidence type="ECO:0000313" key="4">
    <source>
        <dbReference type="Proteomes" id="UP000663828"/>
    </source>
</evidence>
<dbReference type="InterPro" id="IPR000421">
    <property type="entry name" value="FA58C"/>
</dbReference>
<dbReference type="EMBL" id="CAJNOJ010000165">
    <property type="protein sequence ID" value="CAF1229139.1"/>
    <property type="molecule type" value="Genomic_DNA"/>
</dbReference>
<evidence type="ECO:0000313" key="5">
    <source>
        <dbReference type="Proteomes" id="UP000663852"/>
    </source>
</evidence>